<sequence length="212" mass="24006">MKLEFRLFYSFRTLVFVFIFVFLSGCAMTGRERATETTSSMRAVEKDYQQALVQIDATNASLEDLLSPQQDDLKKSFDVYSKNVSRMEKLGKQLAMHTEKMTTQGDDYLEEWENSYTNPEIQALSEQRRVEVREVYAKIPAASVGVKGALQSYLTDIKEIQMYLANDLTPRGIDAIRPVARKAVVDGDNLKETIRPVLSAFARIRAATAANE</sequence>
<dbReference type="RefSeq" id="WP_040198840.1">
    <property type="nucleotide sequence ID" value="NZ_CP010311.1"/>
</dbReference>
<dbReference type="AlphaFoldDB" id="A0A0B5FLG8"/>
<accession>A0A0B5FLG8</accession>
<dbReference type="OrthoDB" id="5395326at2"/>
<protein>
    <recommendedName>
        <fullName evidence="3">Lipoprotein</fullName>
    </recommendedName>
</protein>
<dbReference type="Pfam" id="PF11172">
    <property type="entry name" value="DUF2959"/>
    <property type="match status" value="1"/>
</dbReference>
<proteinExistence type="predicted"/>
<dbReference type="HOGENOM" id="CLU_107529_0_0_7"/>
<evidence type="ECO:0000313" key="2">
    <source>
        <dbReference type="Proteomes" id="UP000035036"/>
    </source>
</evidence>
<organism evidence="1 2">
    <name type="scientific">Geoalkalibacter subterraneus</name>
    <dbReference type="NCBI Taxonomy" id="483547"/>
    <lineage>
        <taxon>Bacteria</taxon>
        <taxon>Pseudomonadati</taxon>
        <taxon>Thermodesulfobacteriota</taxon>
        <taxon>Desulfuromonadia</taxon>
        <taxon>Desulfuromonadales</taxon>
        <taxon>Geoalkalibacteraceae</taxon>
        <taxon>Geoalkalibacter</taxon>
    </lineage>
</organism>
<dbReference type="EMBL" id="CP010311">
    <property type="protein sequence ID" value="AJF05489.1"/>
    <property type="molecule type" value="Genomic_DNA"/>
</dbReference>
<dbReference type="Proteomes" id="UP000035036">
    <property type="component" value="Chromosome"/>
</dbReference>
<keyword evidence="2" id="KW-1185">Reference proteome</keyword>
<evidence type="ECO:0008006" key="3">
    <source>
        <dbReference type="Google" id="ProtNLM"/>
    </source>
</evidence>
<gene>
    <name evidence="1" type="ORF">GSUB_01335</name>
</gene>
<reference evidence="1 2" key="1">
    <citation type="journal article" date="2015" name="Genome Announc.">
        <title>Genomes of Geoalkalibacter ferrihydriticus Z-0531T and Geoalkalibacter subterraneus Red1T, Two Haloalkaliphilic Metal-Reducing Deltaproteobacteria.</title>
        <authorList>
            <person name="Badalamenti J.P."/>
            <person name="Krajmalnik-Brown R."/>
            <person name="Torres C.I."/>
            <person name="Bond D.R."/>
        </authorList>
    </citation>
    <scope>NUCLEOTIDE SEQUENCE [LARGE SCALE GENOMIC DNA]</scope>
    <source>
        <strain evidence="1 2">Red1</strain>
    </source>
</reference>
<dbReference type="KEGG" id="gsb:GSUB_01335"/>
<name>A0A0B5FLG8_9BACT</name>
<dbReference type="PROSITE" id="PS51257">
    <property type="entry name" value="PROKAR_LIPOPROTEIN"/>
    <property type="match status" value="1"/>
</dbReference>
<dbReference type="InterPro" id="IPR021342">
    <property type="entry name" value="DUF2959"/>
</dbReference>
<evidence type="ECO:0000313" key="1">
    <source>
        <dbReference type="EMBL" id="AJF05489.1"/>
    </source>
</evidence>